<protein>
    <recommendedName>
        <fullName evidence="2">DUF7730 domain-containing protein</fullName>
    </recommendedName>
</protein>
<dbReference type="EMBL" id="RCNU01000007">
    <property type="protein sequence ID" value="RWQ94665.1"/>
    <property type="molecule type" value="Genomic_DNA"/>
</dbReference>
<dbReference type="PANTHER" id="PTHR42085">
    <property type="entry name" value="F-BOX DOMAIN-CONTAINING PROTEIN"/>
    <property type="match status" value="1"/>
</dbReference>
<dbReference type="PANTHER" id="PTHR42085:SF1">
    <property type="entry name" value="F-BOX DOMAIN-CONTAINING PROTEIN"/>
    <property type="match status" value="1"/>
</dbReference>
<sequence length="534" mass="63151">MPEDTETRDASDHGSHESHGDNASIEPVEDEESADSQGESRQTQSTFFSLPLEIRQRIYSDLLSRHKNRERTPNINWEITRFGRECGCWEGGTWDCGRNLRRLLDGDYNRHVRLAPAWTVRYRLSVQILRTCMRVYEEAREFLYERNQWIDVSFCSNALRQAICLLGIRPVTRHTPVFRQPNKFASTVFKLHICPAHSRCRQSFLSMRTVFLVGLDDLSDLVPCITNCVYNGIEPLSRLGMRFFPNNIWPRGAGRELTEKEFQVRVLGVLSRIRMTPHPRLQGPLPEIDRWAEYTLDYVEPNKLERRFASKLTRYMPVHEFLVYFTKRMTSYVTYRWDPRFESEEDNVRDLAFQWYNGFLRYNEQINSVSRYCRRARTITVQLQLRYQIVQLHRGTYCRHTNALQHLLDEGELKENQRIIQHFWTGAEWCLGELEWEPSSTEYQLILNIGWLFTWNHIPSWWDELWEFVNSEDFSHERARYYLSMNASRISKMGDYGSSSGCRDPEGLSREVEKALAQFYSDPESPNLTIEGNI</sequence>
<proteinExistence type="predicted"/>
<dbReference type="RefSeq" id="XP_028484310.1">
    <property type="nucleotide sequence ID" value="XM_028633681.1"/>
</dbReference>
<organism evidence="3 4">
    <name type="scientific">Byssochlamys spectabilis</name>
    <name type="common">Paecilomyces variotii</name>
    <dbReference type="NCBI Taxonomy" id="264951"/>
    <lineage>
        <taxon>Eukaryota</taxon>
        <taxon>Fungi</taxon>
        <taxon>Dikarya</taxon>
        <taxon>Ascomycota</taxon>
        <taxon>Pezizomycotina</taxon>
        <taxon>Eurotiomycetes</taxon>
        <taxon>Eurotiomycetidae</taxon>
        <taxon>Eurotiales</taxon>
        <taxon>Thermoascaceae</taxon>
        <taxon>Paecilomyces</taxon>
    </lineage>
</organism>
<feature type="domain" description="DUF7730" evidence="2">
    <location>
        <begin position="41"/>
        <end position="148"/>
    </location>
</feature>
<dbReference type="GeneID" id="39602958"/>
<evidence type="ECO:0000313" key="4">
    <source>
        <dbReference type="Proteomes" id="UP000283841"/>
    </source>
</evidence>
<dbReference type="VEuPathDB" id="FungiDB:C8Q69DRAFT_528744"/>
<evidence type="ECO:0000313" key="3">
    <source>
        <dbReference type="EMBL" id="RWQ94665.1"/>
    </source>
</evidence>
<dbReference type="Pfam" id="PF24864">
    <property type="entry name" value="DUF7730"/>
    <property type="match status" value="1"/>
</dbReference>
<dbReference type="Proteomes" id="UP000283841">
    <property type="component" value="Unassembled WGS sequence"/>
</dbReference>
<feature type="region of interest" description="Disordered" evidence="1">
    <location>
        <begin position="1"/>
        <end position="45"/>
    </location>
</feature>
<evidence type="ECO:0000256" key="1">
    <source>
        <dbReference type="SAM" id="MobiDB-lite"/>
    </source>
</evidence>
<keyword evidence="4" id="KW-1185">Reference proteome</keyword>
<evidence type="ECO:0000259" key="2">
    <source>
        <dbReference type="Pfam" id="PF24864"/>
    </source>
</evidence>
<feature type="compositionally biased region" description="Basic and acidic residues" evidence="1">
    <location>
        <begin position="1"/>
        <end position="20"/>
    </location>
</feature>
<comment type="caution">
    <text evidence="3">The sequence shown here is derived from an EMBL/GenBank/DDBJ whole genome shotgun (WGS) entry which is preliminary data.</text>
</comment>
<gene>
    <name evidence="3" type="ORF">C8Q69DRAFT_528744</name>
</gene>
<dbReference type="AlphaFoldDB" id="A0A443HS81"/>
<accession>A0A443HS81</accession>
<dbReference type="InterPro" id="IPR056632">
    <property type="entry name" value="DUF7730"/>
</dbReference>
<reference evidence="3 4" key="1">
    <citation type="journal article" date="2018" name="Front. Microbiol.">
        <title>Genomic and genetic insights into a cosmopolitan fungus, Paecilomyces variotii (Eurotiales).</title>
        <authorList>
            <person name="Urquhart A.S."/>
            <person name="Mondo S.J."/>
            <person name="Makela M.R."/>
            <person name="Hane J.K."/>
            <person name="Wiebenga A."/>
            <person name="He G."/>
            <person name="Mihaltcheva S."/>
            <person name="Pangilinan J."/>
            <person name="Lipzen A."/>
            <person name="Barry K."/>
            <person name="de Vries R.P."/>
            <person name="Grigoriev I.V."/>
            <person name="Idnurm A."/>
        </authorList>
    </citation>
    <scope>NUCLEOTIDE SEQUENCE [LARGE SCALE GENOMIC DNA]</scope>
    <source>
        <strain evidence="3 4">CBS 101075</strain>
    </source>
</reference>
<feature type="compositionally biased region" description="Polar residues" evidence="1">
    <location>
        <begin position="35"/>
        <end position="45"/>
    </location>
</feature>
<dbReference type="InterPro" id="IPR038883">
    <property type="entry name" value="AN11006-like"/>
</dbReference>
<name>A0A443HS81_BYSSP</name>